<dbReference type="Gene3D" id="3.40.50.1910">
    <property type="match status" value="1"/>
</dbReference>
<dbReference type="Gene3D" id="1.25.40.60">
    <property type="match status" value="1"/>
</dbReference>
<dbReference type="PANTHER" id="PTHR11679">
    <property type="entry name" value="VESICLE PROTEIN SORTING-ASSOCIATED"/>
    <property type="match status" value="1"/>
</dbReference>
<dbReference type="Gene3D" id="3.90.830.10">
    <property type="entry name" value="Syntaxin Binding Protein 1, Chain A, domain 2"/>
    <property type="match status" value="1"/>
</dbReference>
<reference evidence="2" key="1">
    <citation type="journal article" date="2020" name="J. Eukaryot. Microbiol.">
        <title>De novo Sequencing, Assembly and Annotation of the Transcriptome for the Free-Living Testate Amoeba Arcella intermedia.</title>
        <authorList>
            <person name="Ribeiro G.M."/>
            <person name="Porfirio-Sousa A.L."/>
            <person name="Maurer-Alcala X.X."/>
            <person name="Katz L.A."/>
            <person name="Lahr D.J.G."/>
        </authorList>
    </citation>
    <scope>NUCLEOTIDE SEQUENCE</scope>
</reference>
<dbReference type="EMBL" id="GIBP01001270">
    <property type="protein sequence ID" value="NDV30239.1"/>
    <property type="molecule type" value="Transcribed_RNA"/>
</dbReference>
<dbReference type="SUPFAM" id="SSF56815">
    <property type="entry name" value="Sec1/munc18-like (SM) proteins"/>
    <property type="match status" value="1"/>
</dbReference>
<evidence type="ECO:0000256" key="1">
    <source>
        <dbReference type="ARBA" id="ARBA00009884"/>
    </source>
</evidence>
<dbReference type="GO" id="GO:0016192">
    <property type="term" value="P:vesicle-mediated transport"/>
    <property type="evidence" value="ECO:0007669"/>
    <property type="project" value="InterPro"/>
</dbReference>
<dbReference type="InterPro" id="IPR001619">
    <property type="entry name" value="Sec1-like"/>
</dbReference>
<dbReference type="InterPro" id="IPR027482">
    <property type="entry name" value="Sec1-like_dom2"/>
</dbReference>
<dbReference type="Gene3D" id="3.40.50.2060">
    <property type="match status" value="1"/>
</dbReference>
<accession>A0A6B2KZW3</accession>
<dbReference type="PIRSF" id="PIRSF005715">
    <property type="entry name" value="VPS45_Sec1"/>
    <property type="match status" value="1"/>
</dbReference>
<comment type="similarity">
    <text evidence="1">Belongs to the STXBP/unc-18/SEC1 family.</text>
</comment>
<dbReference type="AlphaFoldDB" id="A0A6B2KZW3"/>
<protein>
    <submittedName>
        <fullName evidence="2">Uncharacterized protein</fullName>
    </submittedName>
</protein>
<dbReference type="InterPro" id="IPR036045">
    <property type="entry name" value="Sec1-like_sf"/>
</dbReference>
<dbReference type="InterPro" id="IPR043127">
    <property type="entry name" value="Sec-1-like_dom3a"/>
</dbReference>
<evidence type="ECO:0000313" key="2">
    <source>
        <dbReference type="EMBL" id="NDV30239.1"/>
    </source>
</evidence>
<dbReference type="Pfam" id="PF00995">
    <property type="entry name" value="Sec1"/>
    <property type="match status" value="1"/>
</dbReference>
<sequence length="624" mass="70689">MKIREKQIEALKKMLQLNLSPESEEYWQNLWKVLIYDDVCQDILSPLFSVEDLRRQGVTLHLSLHKTRQPVPDVPAIYFVSPTKENISRICEDCSKRLYSAFHINFSSSISRELLEELAYKTVQSNTEKSVVRVFDQYMNFVSLEDHLFVTRHKNSYFEFHNPLISDHDAIQNVEEIVDSLFSVAAALGQVPIIQCPRKGDAAEIIAKSLDEKIRNHLGNVANLFSESSSPGIYKSPSNSGTSFQRPVLIILDRNVDLTVMMSHAWSYKASVHDLLSMHNNTVVLNKKEGGTSKYSLDPTEPFWNENGSIPFYQVAVSVKQKVDELEAKIKDNNLVGNSEQDLMGSELEEVTRKLDLLPEINKQKEIMEMHGKIALSLLENVNTRGLDVLFRLEEGVMARSALQKKKDILAALEGNGKPMDKMRLFLIYYIMHQNISQAELSEFEEKLEALGCDLTPLIYLKQFKAFDDNWSTTTSASPVGNSPFGVGDLVGSFKTMFNAGIQLFVPTTKDYYVTRIVDAVMEMKQDKIVQDFLYFDPSQKTDGQNFGRTRTTSPFKEAIVFMVGGGNYLEFLNLKEYAKNSIPKDGLPTLGKTILYGSTELFTGEQFVDQLRKLGAINSKNPN</sequence>
<organism evidence="2">
    <name type="scientific">Arcella intermedia</name>
    <dbReference type="NCBI Taxonomy" id="1963864"/>
    <lineage>
        <taxon>Eukaryota</taxon>
        <taxon>Amoebozoa</taxon>
        <taxon>Tubulinea</taxon>
        <taxon>Elardia</taxon>
        <taxon>Arcellinida</taxon>
        <taxon>Sphaerothecina</taxon>
        <taxon>Arcellidae</taxon>
        <taxon>Arcella</taxon>
    </lineage>
</organism>
<dbReference type="InterPro" id="IPR043154">
    <property type="entry name" value="Sec-1-like_dom1"/>
</dbReference>
<name>A0A6B2KZW3_9EUKA</name>
<proteinExistence type="inferred from homology"/>